<evidence type="ECO:0000313" key="5">
    <source>
        <dbReference type="Proteomes" id="UP000541185"/>
    </source>
</evidence>
<name>A0A848H6F8_9BURK</name>
<organism evidence="4 5">
    <name type="scientific">Ramlibacter agri</name>
    <dbReference type="NCBI Taxonomy" id="2728837"/>
    <lineage>
        <taxon>Bacteria</taxon>
        <taxon>Pseudomonadati</taxon>
        <taxon>Pseudomonadota</taxon>
        <taxon>Betaproteobacteria</taxon>
        <taxon>Burkholderiales</taxon>
        <taxon>Comamonadaceae</taxon>
        <taxon>Ramlibacter</taxon>
    </lineage>
</organism>
<dbReference type="GO" id="GO:0006004">
    <property type="term" value="P:fucose metabolic process"/>
    <property type="evidence" value="ECO:0007669"/>
    <property type="project" value="TreeGrafter"/>
</dbReference>
<evidence type="ECO:0000313" key="4">
    <source>
        <dbReference type="EMBL" id="NML45101.1"/>
    </source>
</evidence>
<evidence type="ECO:0000256" key="1">
    <source>
        <dbReference type="ARBA" id="ARBA00000223"/>
    </source>
</evidence>
<keyword evidence="5" id="KW-1185">Reference proteome</keyword>
<reference evidence="4 5" key="1">
    <citation type="submission" date="2020-04" db="EMBL/GenBank/DDBJ databases">
        <title>Ramlibacter sp. G-1-2-2 isolated from soil.</title>
        <authorList>
            <person name="Dahal R.H."/>
        </authorList>
    </citation>
    <scope>NUCLEOTIDE SEQUENCE [LARGE SCALE GENOMIC DNA]</scope>
    <source>
        <strain evidence="4 5">G-1-2-2</strain>
    </source>
</reference>
<evidence type="ECO:0000256" key="3">
    <source>
        <dbReference type="ARBA" id="ARBA00036324"/>
    </source>
</evidence>
<evidence type="ECO:0000256" key="2">
    <source>
        <dbReference type="ARBA" id="ARBA00023235"/>
    </source>
</evidence>
<dbReference type="Proteomes" id="UP000541185">
    <property type="component" value="Unassembled WGS sequence"/>
</dbReference>
<dbReference type="GO" id="GO:0036373">
    <property type="term" value="F:L-fucose mutarotase activity"/>
    <property type="evidence" value="ECO:0007669"/>
    <property type="project" value="UniProtKB-EC"/>
</dbReference>
<keyword evidence="2" id="KW-0413">Isomerase</keyword>
<dbReference type="InterPro" id="IPR007721">
    <property type="entry name" value="RbsD_FucU"/>
</dbReference>
<proteinExistence type="predicted"/>
<dbReference type="EMBL" id="JABBFX010000001">
    <property type="protein sequence ID" value="NML45101.1"/>
    <property type="molecule type" value="Genomic_DNA"/>
</dbReference>
<dbReference type="PANTHER" id="PTHR31690">
    <property type="entry name" value="FUCOSE MUTAROTASE"/>
    <property type="match status" value="1"/>
</dbReference>
<dbReference type="GO" id="GO:0042806">
    <property type="term" value="F:fucose binding"/>
    <property type="evidence" value="ECO:0007669"/>
    <property type="project" value="TreeGrafter"/>
</dbReference>
<accession>A0A848H6F8</accession>
<dbReference type="SUPFAM" id="SSF102546">
    <property type="entry name" value="RbsD-like"/>
    <property type="match status" value="1"/>
</dbReference>
<sequence length="143" mass="15611">MLKNIDPLLTPDLLHALAAMGHGDCIAVCDTNFPAYSIAGDRPLIHLPGCNLAQALRAILSVLPLDTYDTPVLRMAQVGDASTLSDAQREAVETVFSRLDPQPRVEALERFAYYEQAKQAYAVVQTGDARPYGNFILRKGVLN</sequence>
<comment type="catalytic activity">
    <reaction evidence="1">
        <text>beta-D-ribopyranose = beta-D-ribofuranose</text>
        <dbReference type="Rhea" id="RHEA:25432"/>
        <dbReference type="ChEBI" id="CHEBI:27476"/>
        <dbReference type="ChEBI" id="CHEBI:47002"/>
        <dbReference type="EC" id="5.4.99.62"/>
    </reaction>
</comment>
<comment type="caution">
    <text evidence="4">The sequence shown here is derived from an EMBL/GenBank/DDBJ whole genome shotgun (WGS) entry which is preliminary data.</text>
</comment>
<dbReference type="InterPro" id="IPR023750">
    <property type="entry name" value="RbsD-like_sf"/>
</dbReference>
<comment type="catalytic activity">
    <reaction evidence="3">
        <text>alpha-L-fucose = beta-L-fucose</text>
        <dbReference type="Rhea" id="RHEA:25580"/>
        <dbReference type="ChEBI" id="CHEBI:42548"/>
        <dbReference type="ChEBI" id="CHEBI:42589"/>
        <dbReference type="EC" id="5.1.3.29"/>
    </reaction>
</comment>
<dbReference type="AlphaFoldDB" id="A0A848H6F8"/>
<dbReference type="InterPro" id="IPR050443">
    <property type="entry name" value="RbsD/FucU_mutarotase"/>
</dbReference>
<dbReference type="Pfam" id="PF05025">
    <property type="entry name" value="RbsD_FucU"/>
    <property type="match status" value="1"/>
</dbReference>
<dbReference type="RefSeq" id="WP_169419189.1">
    <property type="nucleotide sequence ID" value="NZ_JABBFX010000001.1"/>
</dbReference>
<protein>
    <submittedName>
        <fullName evidence="4">Fucose-binding protein</fullName>
    </submittedName>
</protein>
<dbReference type="GO" id="GO:0062193">
    <property type="term" value="F:D-ribose pyranase activity"/>
    <property type="evidence" value="ECO:0007669"/>
    <property type="project" value="UniProtKB-EC"/>
</dbReference>
<gene>
    <name evidence="4" type="ORF">HHL11_15185</name>
</gene>
<dbReference type="Gene3D" id="3.40.1650.10">
    <property type="entry name" value="RbsD-like domain"/>
    <property type="match status" value="1"/>
</dbReference>
<dbReference type="PANTHER" id="PTHR31690:SF4">
    <property type="entry name" value="FUCOSE MUTAROTASE"/>
    <property type="match status" value="1"/>
</dbReference>